<dbReference type="SFLD" id="SFLDG01386">
    <property type="entry name" value="main_SPASM_domain-containing"/>
    <property type="match status" value="1"/>
</dbReference>
<dbReference type="SFLD" id="SFLDG01067">
    <property type="entry name" value="SPASM/twitch_domain_containing"/>
    <property type="match status" value="1"/>
</dbReference>
<dbReference type="SUPFAM" id="SSF102114">
    <property type="entry name" value="Radical SAM enzymes"/>
    <property type="match status" value="1"/>
</dbReference>
<evidence type="ECO:0000313" key="7">
    <source>
        <dbReference type="Proteomes" id="UP000281726"/>
    </source>
</evidence>
<dbReference type="OrthoDB" id="9782387at2"/>
<dbReference type="PROSITE" id="PS51918">
    <property type="entry name" value="RADICAL_SAM"/>
    <property type="match status" value="1"/>
</dbReference>
<dbReference type="InterPro" id="IPR013785">
    <property type="entry name" value="Aldolase_TIM"/>
</dbReference>
<proteinExistence type="predicted"/>
<dbReference type="NCBIfam" id="NF041718">
    <property type="entry name" value="rSAM_phane_AMC"/>
    <property type="match status" value="1"/>
</dbReference>
<evidence type="ECO:0000256" key="4">
    <source>
        <dbReference type="ARBA" id="ARBA00023014"/>
    </source>
</evidence>
<gene>
    <name evidence="6" type="ORF">D7223_09505</name>
</gene>
<keyword evidence="4" id="KW-0411">Iron-sulfur</keyword>
<dbReference type="GO" id="GO:0016491">
    <property type="term" value="F:oxidoreductase activity"/>
    <property type="evidence" value="ECO:0007669"/>
    <property type="project" value="InterPro"/>
</dbReference>
<comment type="caution">
    <text evidence="6">The sequence shown here is derived from an EMBL/GenBank/DDBJ whole genome shotgun (WGS) entry which is preliminary data.</text>
</comment>
<evidence type="ECO:0000313" key="6">
    <source>
        <dbReference type="EMBL" id="RKN48253.1"/>
    </source>
</evidence>
<accession>A0A3A9ZIU2</accession>
<dbReference type="GO" id="GO:0046872">
    <property type="term" value="F:metal ion binding"/>
    <property type="evidence" value="ECO:0007669"/>
    <property type="project" value="UniProtKB-KW"/>
</dbReference>
<keyword evidence="1" id="KW-0949">S-adenosyl-L-methionine</keyword>
<dbReference type="Proteomes" id="UP000281726">
    <property type="component" value="Unassembled WGS sequence"/>
</dbReference>
<sequence length="377" mass="40798">MAARGRSTSGMRGLAAVPSYVVMQPTTLCNLDCAYCYLPFRSADRRMPVAVAEAVAASVNPWAAADRFSVVWHGGEPLAAGREHLGALLAPFAPDVEHHVQTNATLIDDAWCAFFVEHGMRVSVSVDGPRERNGDRVSRAGRPAYDRIVRGVATLRRHGLPFSALAVVSRPEPGLATELYEYFLDLGCDVLGINIEETEGVNTRDNVWDAAEVTAFWAELVAAWRRAPSIHLREVEWSLRYAAAVLDGTADGLLPRRLDPIPTVGYDGSVTVLSPELAGFTDARYGDFSSGNVLAAPLAEILRGAAGTPWVGEFLAGVEACRSTCPYFGFCGGGHAANRYFELGRFDGTETEHCRNSKIRLLEGVLEHARDHESPAA</sequence>
<keyword evidence="7" id="KW-1185">Reference proteome</keyword>
<dbReference type="SFLD" id="SFLDG01072">
    <property type="entry name" value="dehydrogenase_like"/>
    <property type="match status" value="1"/>
</dbReference>
<protein>
    <submittedName>
        <fullName evidence="6">Radical SAM protein</fullName>
    </submittedName>
</protein>
<keyword evidence="3" id="KW-0408">Iron</keyword>
<evidence type="ECO:0000256" key="2">
    <source>
        <dbReference type="ARBA" id="ARBA00022723"/>
    </source>
</evidence>
<dbReference type="PANTHER" id="PTHR43273:SF8">
    <property type="entry name" value="RADICAL SAM DOMAIN PROTEIN"/>
    <property type="match status" value="1"/>
</dbReference>
<dbReference type="GO" id="GO:0051536">
    <property type="term" value="F:iron-sulfur cluster binding"/>
    <property type="evidence" value="ECO:0007669"/>
    <property type="project" value="UniProtKB-KW"/>
</dbReference>
<name>A0A3A9ZIU2_9ACTN</name>
<evidence type="ECO:0000259" key="5">
    <source>
        <dbReference type="PROSITE" id="PS51918"/>
    </source>
</evidence>
<evidence type="ECO:0000256" key="1">
    <source>
        <dbReference type="ARBA" id="ARBA00022691"/>
    </source>
</evidence>
<evidence type="ECO:0000256" key="3">
    <source>
        <dbReference type="ARBA" id="ARBA00023004"/>
    </source>
</evidence>
<keyword evidence="2" id="KW-0479">Metal-binding</keyword>
<dbReference type="Pfam" id="PF04055">
    <property type="entry name" value="Radical_SAM"/>
    <property type="match status" value="1"/>
</dbReference>
<feature type="domain" description="Radical SAM core" evidence="5">
    <location>
        <begin position="15"/>
        <end position="231"/>
    </location>
</feature>
<dbReference type="Gene3D" id="3.20.20.70">
    <property type="entry name" value="Aldolase class I"/>
    <property type="match status" value="1"/>
</dbReference>
<dbReference type="InterPro" id="IPR058240">
    <property type="entry name" value="rSAM_sf"/>
</dbReference>
<dbReference type="PANTHER" id="PTHR43273">
    <property type="entry name" value="ANAEROBIC SULFATASE-MATURATING ENZYME HOMOLOG ASLB-RELATED"/>
    <property type="match status" value="1"/>
</dbReference>
<dbReference type="CDD" id="cd01335">
    <property type="entry name" value="Radical_SAM"/>
    <property type="match status" value="1"/>
</dbReference>
<dbReference type="InterPro" id="IPR023867">
    <property type="entry name" value="Sulphatase_maturase_rSAM"/>
</dbReference>
<dbReference type="EMBL" id="RBAK01000003">
    <property type="protein sequence ID" value="RKN48253.1"/>
    <property type="molecule type" value="Genomic_DNA"/>
</dbReference>
<dbReference type="AlphaFoldDB" id="A0A3A9ZIU2"/>
<dbReference type="InterPro" id="IPR007197">
    <property type="entry name" value="rSAM"/>
</dbReference>
<dbReference type="SFLD" id="SFLDS00029">
    <property type="entry name" value="Radical_SAM"/>
    <property type="match status" value="1"/>
</dbReference>
<organism evidence="6 7">
    <name type="scientific">Micromonospora endolithica</name>
    <dbReference type="NCBI Taxonomy" id="230091"/>
    <lineage>
        <taxon>Bacteria</taxon>
        <taxon>Bacillati</taxon>
        <taxon>Actinomycetota</taxon>
        <taxon>Actinomycetes</taxon>
        <taxon>Micromonosporales</taxon>
        <taxon>Micromonosporaceae</taxon>
        <taxon>Micromonospora</taxon>
    </lineage>
</organism>
<reference evidence="6 7" key="1">
    <citation type="journal article" date="2004" name="Syst. Appl. Microbiol.">
        <title>Cryptoendolithic actinomycetes from antarctic sandstone rock samples: Micromonospora endolithica sp. nov. and two isolates related to Micromonospora coerulea Jensen 1932.</title>
        <authorList>
            <person name="Hirsch P."/>
            <person name="Mevs U."/>
            <person name="Kroppenstedt R.M."/>
            <person name="Schumann P."/>
            <person name="Stackebrandt E."/>
        </authorList>
    </citation>
    <scope>NUCLEOTIDE SEQUENCE [LARGE SCALE GENOMIC DNA]</scope>
    <source>
        <strain evidence="6 7">JCM 12677</strain>
    </source>
</reference>